<gene>
    <name evidence="1" type="primary">105</name>
    <name evidence="1" type="ORF">SEA_ONYINYE_105</name>
</gene>
<evidence type="ECO:0000313" key="2">
    <source>
        <dbReference type="Proteomes" id="UP000463915"/>
    </source>
</evidence>
<protein>
    <submittedName>
        <fullName evidence="1">MazG-like nucleotide pyrophosphohydrolase</fullName>
    </submittedName>
</protein>
<dbReference type="CDD" id="cd11542">
    <property type="entry name" value="NTP-PPase_u5"/>
    <property type="match status" value="1"/>
</dbReference>
<proteinExistence type="predicted"/>
<keyword evidence="1" id="KW-0378">Hydrolase</keyword>
<dbReference type="GeneID" id="77924899"/>
<evidence type="ECO:0000313" key="1">
    <source>
        <dbReference type="EMBL" id="QHB37508.1"/>
    </source>
</evidence>
<dbReference type="Gene3D" id="1.10.287.1080">
    <property type="entry name" value="MazG-like"/>
    <property type="match status" value="1"/>
</dbReference>
<dbReference type="GO" id="GO:0016787">
    <property type="term" value="F:hydrolase activity"/>
    <property type="evidence" value="ECO:0007669"/>
    <property type="project" value="UniProtKB-KW"/>
</dbReference>
<dbReference type="KEGG" id="vg:77924899"/>
<keyword evidence="2" id="KW-1185">Reference proteome</keyword>
<dbReference type="EMBL" id="MN813687">
    <property type="protein sequence ID" value="QHB37508.1"/>
    <property type="molecule type" value="Genomic_DNA"/>
</dbReference>
<organism evidence="1 2">
    <name type="scientific">Mycobacterium phage Onyinye</name>
    <dbReference type="NCBI Taxonomy" id="2686235"/>
    <lineage>
        <taxon>Viruses</taxon>
        <taxon>Duplodnaviria</taxon>
        <taxon>Heunggongvirae</taxon>
        <taxon>Uroviricota</taxon>
        <taxon>Caudoviricetes</taxon>
        <taxon>Onyinyevirus</taxon>
        <taxon>Onyinyevirus onyinye</taxon>
    </lineage>
</organism>
<name>A0A6B9LD55_9CAUD</name>
<dbReference type="RefSeq" id="YP_010649354.1">
    <property type="nucleotide sequence ID" value="NC_070765.1"/>
</dbReference>
<reference evidence="1 2" key="1">
    <citation type="submission" date="2019-12" db="EMBL/GenBank/DDBJ databases">
        <authorList>
            <person name="Ayuk M.A."/>
            <person name="Robinson C.J."/>
            <person name="Anderson W.A."/>
            <person name="Ullah H."/>
            <person name="Gugssa A."/>
            <person name="Somiranjan G."/>
            <person name="Allen A."/>
            <person name="Lourds M.F."/>
            <person name="Quagraine B.K."/>
            <person name="Smith M."/>
            <person name="Moore M."/>
            <person name="Oliver J."/>
            <person name="Irabor E."/>
            <person name="Roy S.D."/>
            <person name="Bassey G."/>
            <person name="Louis B.N."/>
            <person name="Adu D."/>
            <person name="Akhimien C.E."/>
            <person name="Annor K."/>
            <person name="Archibald A."/>
            <person name="Ashagre K.C."/>
            <person name="Baity M.R."/>
            <person name="Barnes K.J."/>
            <person name="Barrios L.E."/>
            <person name="Black A.C."/>
            <person name="Bowen'Kauth M.S."/>
            <person name="Bowman K.N."/>
            <person name="Breaux D.L."/>
            <person name="Brooks J.A."/>
            <person name="Bwayili H.A."/>
            <person name="Caine T."/>
            <person name="Williams A.Y."/>
            <person name="Norris L.J."/>
            <person name="Nwozo E.O."/>
            <person name="Prosper P.L."/>
            <person name="Rankin N.A."/>
            <person name="Richardson K.M."/>
            <person name="Robinson D.M."/>
            <person name="Salters D.J."/>
            <person name="Savage M.A."/>
            <person name="Solomon S.M."/>
            <person name="Williams L.R."/>
            <person name="Curtis N."/>
            <person name="Garlena R.A."/>
            <person name="Russell D.A."/>
            <person name="Pope W.H."/>
            <person name="Jacobs-Sera D."/>
            <person name="Hatfull G.F."/>
        </authorList>
    </citation>
    <scope>NUCLEOTIDE SEQUENCE [LARGE SCALE GENOMIC DNA]</scope>
</reference>
<dbReference type="Proteomes" id="UP000463915">
    <property type="component" value="Segment"/>
</dbReference>
<accession>A0A6B9LD55</accession>
<sequence length="176" mass="19246">MSNNKFDAILDNYTDTGTYDFDVIRFAIAVNEFAEAVSKCAHEHGWWEGGERNMGEMIALMHSELSEALESWRDGEPMLWYDYGQNNGKPCGIPEIDTAPVVPAALMAAALVDVGDDVGEGATVRGKPCGLASEFADTIIRILNTCETLGIPITSALVHKHAYNRTRPYRHGGKLA</sequence>